<dbReference type="PANTHER" id="PTHR46079:SF3">
    <property type="entry name" value="FERM DOMAIN-CONTAINING PROTEIN 4A"/>
    <property type="match status" value="1"/>
</dbReference>
<evidence type="ECO:0000313" key="1">
    <source>
        <dbReference type="EMBL" id="KAK7823882.1"/>
    </source>
</evidence>
<sequence length="148" mass="15877">MNGLSPSQRLNEACDSCSSRASVTRRTFGHSGIAVHTWYACPALIKSIWAMAISQHQFYLDRKQSKSKIHAARSLSEIAIDLTETGTLKTSKLANMGSKGKIISGSSGSLLSSGRAAPATPSTQWLLPREVGDTVHSRPLGRLARQGL</sequence>
<gene>
    <name evidence="1" type="ORF">U0070_020553</name>
</gene>
<evidence type="ECO:0000313" key="2">
    <source>
        <dbReference type="Proteomes" id="UP001488838"/>
    </source>
</evidence>
<keyword evidence="2" id="KW-1185">Reference proteome</keyword>
<dbReference type="GO" id="GO:0090162">
    <property type="term" value="P:establishment of epithelial cell polarity"/>
    <property type="evidence" value="ECO:0007669"/>
    <property type="project" value="InterPro"/>
</dbReference>
<proteinExistence type="predicted"/>
<organism evidence="1 2">
    <name type="scientific">Myodes glareolus</name>
    <name type="common">Bank vole</name>
    <name type="synonym">Clethrionomys glareolus</name>
    <dbReference type="NCBI Taxonomy" id="447135"/>
    <lineage>
        <taxon>Eukaryota</taxon>
        <taxon>Metazoa</taxon>
        <taxon>Chordata</taxon>
        <taxon>Craniata</taxon>
        <taxon>Vertebrata</taxon>
        <taxon>Euteleostomi</taxon>
        <taxon>Mammalia</taxon>
        <taxon>Eutheria</taxon>
        <taxon>Euarchontoglires</taxon>
        <taxon>Glires</taxon>
        <taxon>Rodentia</taxon>
        <taxon>Myomorpha</taxon>
        <taxon>Muroidea</taxon>
        <taxon>Cricetidae</taxon>
        <taxon>Arvicolinae</taxon>
        <taxon>Myodes</taxon>
    </lineage>
</organism>
<evidence type="ECO:0008006" key="3">
    <source>
        <dbReference type="Google" id="ProtNLM"/>
    </source>
</evidence>
<dbReference type="Proteomes" id="UP001488838">
    <property type="component" value="Unassembled WGS sequence"/>
</dbReference>
<accession>A0AAW0JBA4</accession>
<dbReference type="GO" id="GO:0005923">
    <property type="term" value="C:bicellular tight junction"/>
    <property type="evidence" value="ECO:0007669"/>
    <property type="project" value="TreeGrafter"/>
</dbReference>
<dbReference type="SUPFAM" id="SSF50729">
    <property type="entry name" value="PH domain-like"/>
    <property type="match status" value="1"/>
</dbReference>
<protein>
    <recommendedName>
        <fullName evidence="3">FERM C-terminal PH-like domain-containing protein</fullName>
    </recommendedName>
</protein>
<dbReference type="EMBL" id="JBBHLL010000049">
    <property type="protein sequence ID" value="KAK7823882.1"/>
    <property type="molecule type" value="Genomic_DNA"/>
</dbReference>
<dbReference type="AlphaFoldDB" id="A0AAW0JBA4"/>
<dbReference type="GO" id="GO:0005912">
    <property type="term" value="C:adherens junction"/>
    <property type="evidence" value="ECO:0007669"/>
    <property type="project" value="TreeGrafter"/>
</dbReference>
<dbReference type="PANTHER" id="PTHR46079">
    <property type="entry name" value="FERM DOMAIN-CONTAINING PROTEIN 4"/>
    <property type="match status" value="1"/>
</dbReference>
<comment type="caution">
    <text evidence="1">The sequence shown here is derived from an EMBL/GenBank/DDBJ whole genome shotgun (WGS) entry which is preliminary data.</text>
</comment>
<reference evidence="1 2" key="1">
    <citation type="journal article" date="2023" name="bioRxiv">
        <title>Conserved and derived expression patterns and positive selection on dental genes reveal complex evolutionary context of ever-growing rodent molars.</title>
        <authorList>
            <person name="Calamari Z.T."/>
            <person name="Song A."/>
            <person name="Cohen E."/>
            <person name="Akter M."/>
            <person name="Roy R.D."/>
            <person name="Hallikas O."/>
            <person name="Christensen M.M."/>
            <person name="Li P."/>
            <person name="Marangoni P."/>
            <person name="Jernvall J."/>
            <person name="Klein O.D."/>
        </authorList>
    </citation>
    <scope>NUCLEOTIDE SEQUENCE [LARGE SCALE GENOMIC DNA]</scope>
    <source>
        <strain evidence="1">V071</strain>
    </source>
</reference>
<dbReference type="InterPro" id="IPR047176">
    <property type="entry name" value="FRMD4A/B"/>
</dbReference>
<name>A0AAW0JBA4_MYOGA</name>